<evidence type="ECO:0000256" key="1">
    <source>
        <dbReference type="ARBA" id="ARBA00022801"/>
    </source>
</evidence>
<accession>A0A5C8ZX77</accession>
<dbReference type="InterPro" id="IPR000073">
    <property type="entry name" value="AB_hydrolase_1"/>
</dbReference>
<protein>
    <submittedName>
        <fullName evidence="3">Alpha/beta fold hydrolase</fullName>
    </submittedName>
</protein>
<reference evidence="3 4" key="1">
    <citation type="submission" date="2019-08" db="EMBL/GenBank/DDBJ databases">
        <title>Parahaliea maris sp. nov., isolated from the surface seawater.</title>
        <authorList>
            <person name="Liu Y."/>
        </authorList>
    </citation>
    <scope>NUCLEOTIDE SEQUENCE [LARGE SCALE GENOMIC DNA]</scope>
    <source>
        <strain evidence="3 4">HSLHS9</strain>
    </source>
</reference>
<dbReference type="InterPro" id="IPR029058">
    <property type="entry name" value="AB_hydrolase_fold"/>
</dbReference>
<gene>
    <name evidence="3" type="ORF">FV139_12225</name>
</gene>
<evidence type="ECO:0000259" key="2">
    <source>
        <dbReference type="Pfam" id="PF12697"/>
    </source>
</evidence>
<proteinExistence type="predicted"/>
<dbReference type="EMBL" id="VRZA01000004">
    <property type="protein sequence ID" value="TXS93058.1"/>
    <property type="molecule type" value="Genomic_DNA"/>
</dbReference>
<organism evidence="3 4">
    <name type="scientific">Parahaliea maris</name>
    <dbReference type="NCBI Taxonomy" id="2716870"/>
    <lineage>
        <taxon>Bacteria</taxon>
        <taxon>Pseudomonadati</taxon>
        <taxon>Pseudomonadota</taxon>
        <taxon>Gammaproteobacteria</taxon>
        <taxon>Cellvibrionales</taxon>
        <taxon>Halieaceae</taxon>
        <taxon>Parahaliea</taxon>
    </lineage>
</organism>
<dbReference type="GO" id="GO:0016787">
    <property type="term" value="F:hydrolase activity"/>
    <property type="evidence" value="ECO:0007669"/>
    <property type="project" value="UniProtKB-KW"/>
</dbReference>
<dbReference type="PRINTS" id="PR00111">
    <property type="entry name" value="ABHYDROLASE"/>
</dbReference>
<dbReference type="PANTHER" id="PTHR46118:SF4">
    <property type="entry name" value="PROTEIN ABHD11"/>
    <property type="match status" value="1"/>
</dbReference>
<evidence type="ECO:0000313" key="3">
    <source>
        <dbReference type="EMBL" id="TXS93058.1"/>
    </source>
</evidence>
<dbReference type="SUPFAM" id="SSF53474">
    <property type="entry name" value="alpha/beta-Hydrolases"/>
    <property type="match status" value="1"/>
</dbReference>
<dbReference type="Proteomes" id="UP000321039">
    <property type="component" value="Unassembled WGS sequence"/>
</dbReference>
<feature type="domain" description="AB hydrolase-1" evidence="2">
    <location>
        <begin position="12"/>
        <end position="244"/>
    </location>
</feature>
<dbReference type="Gene3D" id="3.40.50.1820">
    <property type="entry name" value="alpha/beta hydrolase"/>
    <property type="match status" value="1"/>
</dbReference>
<comment type="caution">
    <text evidence="3">The sequence shown here is derived from an EMBL/GenBank/DDBJ whole genome shotgun (WGS) entry which is preliminary data.</text>
</comment>
<name>A0A5C8ZX77_9GAMM</name>
<dbReference type="Pfam" id="PF12697">
    <property type="entry name" value="Abhydrolase_6"/>
    <property type="match status" value="1"/>
</dbReference>
<sequence>MQSSTQGEGPDVILLHGLFGMGNNLGALARALQDDFRVHCLDLPNHGRSGWLETMTLESLADGIRGWLRERGIARAHLCGHSLGGKVAMRIALDDPGQVDRLVVADIAPVDYPAHHDAIFAALQAVRDRAPRSRSEAETVMRDFIVEEGVRQFLLLSLARGEDGRYQWRFNLDGLLRDYGAARGRLEASAPFTGPVLFIKGENSDYILPQHREAIESLFPAARLRVLQGCGHWLHAEQPRLFNATVRRFLLAPQGG</sequence>
<keyword evidence="1 3" id="KW-0378">Hydrolase</keyword>
<keyword evidence="4" id="KW-1185">Reference proteome</keyword>
<evidence type="ECO:0000313" key="4">
    <source>
        <dbReference type="Proteomes" id="UP000321039"/>
    </source>
</evidence>
<dbReference type="PANTHER" id="PTHR46118">
    <property type="entry name" value="PROTEIN ABHD11"/>
    <property type="match status" value="1"/>
</dbReference>
<dbReference type="AlphaFoldDB" id="A0A5C8ZX77"/>